<evidence type="ECO:0000313" key="4">
    <source>
        <dbReference type="EMBL" id="CDW84833.1"/>
    </source>
</evidence>
<dbReference type="OMA" id="WIICNIS"/>
<dbReference type="PANTHER" id="PTHR23316">
    <property type="entry name" value="IMPORTIN ALPHA"/>
    <property type="match status" value="1"/>
</dbReference>
<dbReference type="InterPro" id="IPR011989">
    <property type="entry name" value="ARM-like"/>
</dbReference>
<dbReference type="InterPro" id="IPR032413">
    <property type="entry name" value="Arm_3"/>
</dbReference>
<dbReference type="Gene3D" id="1.25.10.10">
    <property type="entry name" value="Leucine-rich Repeat Variant"/>
    <property type="match status" value="1"/>
</dbReference>
<dbReference type="Pfam" id="PF16186">
    <property type="entry name" value="Arm_3"/>
    <property type="match status" value="1"/>
</dbReference>
<sequence>MKESQLDNNSQKFVIGKKKISSQTQESNCRQLLQRKQGKSYFLYKQKLYQQMLRNSNVASRVSKSRLQRQRNTNNIADPLVPQSVQSDSVEIMLARNRKLKLNLESICVEIRSQILDTKCNGVTKLRKVLMTKDPPIYQIIDCLIIKELLTILSQTFISQQTKIDITWIFTNLSSGTYDQVMSLFNHGVINALIHVLSNQSNLSSISHIFLDNSDELLMQTQWALSNIILGNSQTRDYAIDLGVVPLAVAILGQSQRSFITHREAVFLLCNLVRAKQLPPFPKIQMILTSFCYKLKHLNFNAVEQDQGKCQEQIEVIINMLDFIAIIQSQYHEYVEIQIQKSNFHLELVAMMQTSVSSIMLYVSDIVGNLCMISDQVAVKFIKSNIIEVIVERLLRHDYSPSEIQVKTKLFWILQNLKQRQIDVFLILIEMKFIKELTLIYNNSDYATKFELIYMVAFYLRRIKYRQLLLAIEQDLMKFLVNCLRLQDVQGQIIQLTLISLSRIFKKTKNHTKSLDNDIVRLFEQYGGIDLVESLQLHNSEDVYESAFFILNTYFEIERKV</sequence>
<dbReference type="InParanoid" id="A0A078AVH8"/>
<proteinExistence type="inferred from homology"/>
<evidence type="ECO:0000313" key="5">
    <source>
        <dbReference type="Proteomes" id="UP000039865"/>
    </source>
</evidence>
<name>A0A078AVH8_STYLE</name>
<keyword evidence="3" id="KW-0653">Protein transport</keyword>
<evidence type="ECO:0000256" key="1">
    <source>
        <dbReference type="ARBA" id="ARBA00010394"/>
    </source>
</evidence>
<dbReference type="Proteomes" id="UP000039865">
    <property type="component" value="Unassembled WGS sequence"/>
</dbReference>
<protein>
    <submittedName>
        <fullName evidence="4">Importin subunit alpha-2</fullName>
    </submittedName>
</protein>
<accession>A0A078AVH8</accession>
<evidence type="ECO:0000256" key="3">
    <source>
        <dbReference type="ARBA" id="ARBA00022927"/>
    </source>
</evidence>
<dbReference type="InterPro" id="IPR016024">
    <property type="entry name" value="ARM-type_fold"/>
</dbReference>
<dbReference type="SMART" id="SM00185">
    <property type="entry name" value="ARM"/>
    <property type="match status" value="3"/>
</dbReference>
<dbReference type="SUPFAM" id="SSF48371">
    <property type="entry name" value="ARM repeat"/>
    <property type="match status" value="1"/>
</dbReference>
<organism evidence="4 5">
    <name type="scientific">Stylonychia lemnae</name>
    <name type="common">Ciliate</name>
    <dbReference type="NCBI Taxonomy" id="5949"/>
    <lineage>
        <taxon>Eukaryota</taxon>
        <taxon>Sar</taxon>
        <taxon>Alveolata</taxon>
        <taxon>Ciliophora</taxon>
        <taxon>Intramacronucleata</taxon>
        <taxon>Spirotrichea</taxon>
        <taxon>Stichotrichia</taxon>
        <taxon>Sporadotrichida</taxon>
        <taxon>Oxytrichidae</taxon>
        <taxon>Stylonychinae</taxon>
        <taxon>Stylonychia</taxon>
    </lineage>
</organism>
<dbReference type="AlphaFoldDB" id="A0A078AVH8"/>
<dbReference type="GO" id="GO:0015031">
    <property type="term" value="P:protein transport"/>
    <property type="evidence" value="ECO:0007669"/>
    <property type="project" value="UniProtKB-KW"/>
</dbReference>
<dbReference type="EMBL" id="CCKQ01013193">
    <property type="protein sequence ID" value="CDW84833.1"/>
    <property type="molecule type" value="Genomic_DNA"/>
</dbReference>
<dbReference type="OrthoDB" id="29145at2759"/>
<dbReference type="InterPro" id="IPR000225">
    <property type="entry name" value="Armadillo"/>
</dbReference>
<evidence type="ECO:0000256" key="2">
    <source>
        <dbReference type="ARBA" id="ARBA00022448"/>
    </source>
</evidence>
<keyword evidence="5" id="KW-1185">Reference proteome</keyword>
<comment type="similarity">
    <text evidence="1">Belongs to the importin alpha family.</text>
</comment>
<gene>
    <name evidence="4" type="primary">Contig1430.g1568</name>
    <name evidence="4" type="ORF">STYLEM_13902</name>
</gene>
<reference evidence="4 5" key="1">
    <citation type="submission" date="2014-06" db="EMBL/GenBank/DDBJ databases">
        <authorList>
            <person name="Swart Estienne"/>
        </authorList>
    </citation>
    <scope>NUCLEOTIDE SEQUENCE [LARGE SCALE GENOMIC DNA]</scope>
    <source>
        <strain evidence="4 5">130c</strain>
    </source>
</reference>
<keyword evidence="2" id="KW-0813">Transport</keyword>